<keyword evidence="2" id="KW-1185">Reference proteome</keyword>
<accession>B4VKU6</accession>
<name>B4VKU6_9CYAN</name>
<sequence>MSKPKILQEGTSYSFRSYFELPNDTDEILAEFGYKFERQRLHLPKTTREIEYLAELQQQLEDTIPYVTLSSETAKREILIAPVLARVAVMCRRLLRIEYPLKVNEQLQGNLDYFIESEMGLIVIEAKRDDLTRGFTQLAVELIALAILQESPEVLYGVVTIGELWVFGKLERSTLTIIRDIGSYTLPDDLRELVNILVGILE</sequence>
<organism evidence="1 2">
    <name type="scientific">Coleofasciculus chthonoplastes PCC 7420</name>
    <dbReference type="NCBI Taxonomy" id="118168"/>
    <lineage>
        <taxon>Bacteria</taxon>
        <taxon>Bacillati</taxon>
        <taxon>Cyanobacteriota</taxon>
        <taxon>Cyanophyceae</taxon>
        <taxon>Coleofasciculales</taxon>
        <taxon>Coleofasciculaceae</taxon>
        <taxon>Coleofasciculus</taxon>
    </lineage>
</organism>
<dbReference type="RefSeq" id="WP_006099382.1">
    <property type="nucleotide sequence ID" value="NZ_DS989844.1"/>
</dbReference>
<dbReference type="eggNOG" id="ENOG502ZF3I">
    <property type="taxonomic scope" value="Bacteria"/>
</dbReference>
<reference evidence="1 2" key="1">
    <citation type="submission" date="2008-07" db="EMBL/GenBank/DDBJ databases">
        <authorList>
            <person name="Tandeau de Marsac N."/>
            <person name="Ferriera S."/>
            <person name="Johnson J."/>
            <person name="Kravitz S."/>
            <person name="Beeson K."/>
            <person name="Sutton G."/>
            <person name="Rogers Y.-H."/>
            <person name="Friedman R."/>
            <person name="Frazier M."/>
            <person name="Venter J.C."/>
        </authorList>
    </citation>
    <scope>NUCLEOTIDE SEQUENCE [LARGE SCALE GENOMIC DNA]</scope>
    <source>
        <strain evidence="1 2">PCC 7420</strain>
    </source>
</reference>
<evidence type="ECO:0000313" key="1">
    <source>
        <dbReference type="EMBL" id="EDX77269.1"/>
    </source>
</evidence>
<dbReference type="HOGENOM" id="CLU_1352712_0_0_3"/>
<gene>
    <name evidence="1" type="ORF">MC7420_406</name>
</gene>
<evidence type="ECO:0000313" key="2">
    <source>
        <dbReference type="Proteomes" id="UP000003835"/>
    </source>
</evidence>
<dbReference type="OrthoDB" id="466093at2"/>
<evidence type="ECO:0008006" key="3">
    <source>
        <dbReference type="Google" id="ProtNLM"/>
    </source>
</evidence>
<dbReference type="Proteomes" id="UP000003835">
    <property type="component" value="Unassembled WGS sequence"/>
</dbReference>
<protein>
    <recommendedName>
        <fullName evidence="3">Type I restriction enzyme R protein N terminal domain protein</fullName>
    </recommendedName>
</protein>
<dbReference type="AlphaFoldDB" id="B4VKU6"/>
<dbReference type="EMBL" id="DS989844">
    <property type="protein sequence ID" value="EDX77269.1"/>
    <property type="molecule type" value="Genomic_DNA"/>
</dbReference>
<proteinExistence type="predicted"/>
<dbReference type="STRING" id="118168.MC7420_406"/>